<dbReference type="RefSeq" id="WP_187639267.1">
    <property type="nucleotide sequence ID" value="NZ_VZQQ01000100.1"/>
</dbReference>
<evidence type="ECO:0000313" key="2">
    <source>
        <dbReference type="Proteomes" id="UP000736373"/>
    </source>
</evidence>
<proteinExistence type="predicted"/>
<gene>
    <name evidence="1" type="ORF">F6X42_40175</name>
</gene>
<sequence>MPLNRAAYIGNPNVEDFIAYLSRVISGATPIDLTVGFSRNRLPDGFEQKFSGHVDVRVGGGPVYVVFARTLEDLFRMYWWNQKGYNDNKLALDVASAAIREAIAGEWGDNERELAEKACHEVMKWGFGEGRRPYKANMSWAKGHKEALADILRIGRKSLTGENPNIDAFGGYSDRKSGTPKMNAGWTKYYALALLNHIIYDGRVGAALGFLVRRYLESIPRLEQPASVPDELGFLWANGDGGGKLRDPSSGRYEFSRLYGGPYGSKAWARVNVQANWVLELALKSAQASWCSEKDGLRKLEAALFMLGYDLSRVDERNPMAEAA</sequence>
<organism evidence="1 2">
    <name type="scientific">Paraburkholderia podalyriae</name>
    <dbReference type="NCBI Taxonomy" id="1938811"/>
    <lineage>
        <taxon>Bacteria</taxon>
        <taxon>Pseudomonadati</taxon>
        <taxon>Pseudomonadota</taxon>
        <taxon>Betaproteobacteria</taxon>
        <taxon>Burkholderiales</taxon>
        <taxon>Burkholderiaceae</taxon>
        <taxon>Paraburkholderia</taxon>
    </lineage>
</organism>
<name>A0ABR7Q1U8_9BURK</name>
<reference evidence="1 2" key="1">
    <citation type="submission" date="2019-09" db="EMBL/GenBank/DDBJ databases">
        <title>Paraburkholderia podalyriae sp. nov., A South African Podalyria-associated rhizobium.</title>
        <authorList>
            <person name="Mavima L."/>
            <person name="Beukes C.W."/>
            <person name="Palmer M."/>
            <person name="De Meyer S.E."/>
            <person name="James E.K."/>
            <person name="Maluk M."/>
            <person name="Avontuur J.R."/>
            <person name="Chan W.Y."/>
            <person name="Venter S.N."/>
            <person name="Steenkamp E.T."/>
        </authorList>
    </citation>
    <scope>NUCLEOTIDE SEQUENCE [LARGE SCALE GENOMIC DNA]</scope>
    <source>
        <strain evidence="1 2">WC7.3b</strain>
    </source>
</reference>
<keyword evidence="2" id="KW-1185">Reference proteome</keyword>
<dbReference type="Proteomes" id="UP000736373">
    <property type="component" value="Unassembled WGS sequence"/>
</dbReference>
<dbReference type="EMBL" id="VZQQ01000100">
    <property type="protein sequence ID" value="MBC8752406.1"/>
    <property type="molecule type" value="Genomic_DNA"/>
</dbReference>
<evidence type="ECO:0000313" key="1">
    <source>
        <dbReference type="EMBL" id="MBC8752406.1"/>
    </source>
</evidence>
<protein>
    <submittedName>
        <fullName evidence="1">Uncharacterized protein</fullName>
    </submittedName>
</protein>
<accession>A0ABR7Q1U8</accession>
<comment type="caution">
    <text evidence="1">The sequence shown here is derived from an EMBL/GenBank/DDBJ whole genome shotgun (WGS) entry which is preliminary data.</text>
</comment>